<dbReference type="SUPFAM" id="SSF53474">
    <property type="entry name" value="alpha/beta-Hydrolases"/>
    <property type="match status" value="1"/>
</dbReference>
<dbReference type="PRINTS" id="PR00111">
    <property type="entry name" value="ABHYDROLASE"/>
</dbReference>
<dbReference type="AlphaFoldDB" id="A0A8H3X3S7"/>
<dbReference type="GO" id="GO:0016787">
    <property type="term" value="F:hydrolase activity"/>
    <property type="evidence" value="ECO:0007669"/>
    <property type="project" value="UniProtKB-KW"/>
</dbReference>
<dbReference type="Gene3D" id="3.40.50.1820">
    <property type="entry name" value="alpha/beta hydrolase"/>
    <property type="match status" value="1"/>
</dbReference>
<organism evidence="2 3">
    <name type="scientific">Gigaspora margarita</name>
    <dbReference type="NCBI Taxonomy" id="4874"/>
    <lineage>
        <taxon>Eukaryota</taxon>
        <taxon>Fungi</taxon>
        <taxon>Fungi incertae sedis</taxon>
        <taxon>Mucoromycota</taxon>
        <taxon>Glomeromycotina</taxon>
        <taxon>Glomeromycetes</taxon>
        <taxon>Diversisporales</taxon>
        <taxon>Gigasporaceae</taxon>
        <taxon>Gigaspora</taxon>
    </lineage>
</organism>
<protein>
    <submittedName>
        <fullName evidence="2">3-oxoadipate enol-lactone hydrolase</fullName>
    </submittedName>
</protein>
<proteinExistence type="predicted"/>
<dbReference type="EMBL" id="WTPW01002003">
    <property type="protein sequence ID" value="KAF0403103.1"/>
    <property type="molecule type" value="Genomic_DNA"/>
</dbReference>
<keyword evidence="3" id="KW-1185">Reference proteome</keyword>
<dbReference type="Proteomes" id="UP000439903">
    <property type="component" value="Unassembled WGS sequence"/>
</dbReference>
<accession>A0A8H3X3S7</accession>
<dbReference type="InterPro" id="IPR050471">
    <property type="entry name" value="AB_hydrolase"/>
</dbReference>
<feature type="domain" description="AB hydrolase-1" evidence="1">
    <location>
        <begin position="36"/>
        <end position="262"/>
    </location>
</feature>
<name>A0A8H3X3S7_GIGMA</name>
<reference evidence="2 3" key="1">
    <citation type="journal article" date="2019" name="Environ. Microbiol.">
        <title>At the nexus of three kingdoms: the genome of the mycorrhizal fungus Gigaspora margarita provides insights into plant, endobacterial and fungal interactions.</title>
        <authorList>
            <person name="Venice F."/>
            <person name="Ghignone S."/>
            <person name="Salvioli di Fossalunga A."/>
            <person name="Amselem J."/>
            <person name="Novero M."/>
            <person name="Xianan X."/>
            <person name="Sedzielewska Toro K."/>
            <person name="Morin E."/>
            <person name="Lipzen A."/>
            <person name="Grigoriev I.V."/>
            <person name="Henrissat B."/>
            <person name="Martin F.M."/>
            <person name="Bonfante P."/>
        </authorList>
    </citation>
    <scope>NUCLEOTIDE SEQUENCE [LARGE SCALE GENOMIC DNA]</scope>
    <source>
        <strain evidence="2 3">BEG34</strain>
    </source>
</reference>
<sequence length="274" mass="31179">MSKTYFFEQQDGSRIAYNILEPCNPENIEKNLCMGVKELFMGLKEELTKNQKVIVFDNRGIGESSVVSSYDPISIDLMAEDTIALIRHLKIKRLNLLGWSMGGRIAVYIASNLPQDIELEKLIICSSPVQPPKTSDFETFYNLQKSLGVPKNIQEQKDNIRKTSEKSFIKYMDEHPDIFDKFAEIKFKAHFPLEIAQRQWEAIKKAEILSKLQKITVPTLIIHGKADGAVSIKEGELIACNIPNNKFISIPEVGHIFWLEAPESANFINEFLSD</sequence>
<dbReference type="OrthoDB" id="8119704at2759"/>
<gene>
    <name evidence="2" type="ORF">F8M41_009366</name>
</gene>
<dbReference type="PANTHER" id="PTHR43433">
    <property type="entry name" value="HYDROLASE, ALPHA/BETA FOLD FAMILY PROTEIN"/>
    <property type="match status" value="1"/>
</dbReference>
<evidence type="ECO:0000313" key="3">
    <source>
        <dbReference type="Proteomes" id="UP000439903"/>
    </source>
</evidence>
<dbReference type="InterPro" id="IPR029058">
    <property type="entry name" value="AB_hydrolase_fold"/>
</dbReference>
<evidence type="ECO:0000259" key="1">
    <source>
        <dbReference type="Pfam" id="PF00561"/>
    </source>
</evidence>
<dbReference type="PANTHER" id="PTHR43433:SF1">
    <property type="entry name" value="BLL5160 PROTEIN"/>
    <property type="match status" value="1"/>
</dbReference>
<evidence type="ECO:0000313" key="2">
    <source>
        <dbReference type="EMBL" id="KAF0403103.1"/>
    </source>
</evidence>
<keyword evidence="2" id="KW-0378">Hydrolase</keyword>
<dbReference type="Pfam" id="PF00561">
    <property type="entry name" value="Abhydrolase_1"/>
    <property type="match status" value="1"/>
</dbReference>
<dbReference type="InterPro" id="IPR000073">
    <property type="entry name" value="AB_hydrolase_1"/>
</dbReference>
<comment type="caution">
    <text evidence="2">The sequence shown here is derived from an EMBL/GenBank/DDBJ whole genome shotgun (WGS) entry which is preliminary data.</text>
</comment>